<dbReference type="GO" id="GO:0005737">
    <property type="term" value="C:cytoplasm"/>
    <property type="evidence" value="ECO:0007669"/>
    <property type="project" value="TreeGrafter"/>
</dbReference>
<dbReference type="AlphaFoldDB" id="C8NIE2"/>
<sequence length="373" mass="40360">MTKSVAIVGAGIVGATAAYQLSKKGIAVTVFDAGVGQATKAAAGIICPWLSQRRNKDWYQLVSHGAAYYPLLMEQLRADGVTYLPYEQVGAYIFKHTEKQLKKVEEMAIERRVDAPMIGEVEALSREDVAKVIPGWANPDGALYCSGGGRVDGEKLVALLLEQAVKNGATVKRQKVSLSKEGEDIRVVAGEEVHSFDAVILSSGAWVKELLEGLDYYVDVRPQKGQLIELELETSEDTSKWPVCMLHGEIDILPFPGGKILVGATHENTKGFDLTPDEALLDGMYEEACASLPALKAAKRSGVRVGTRAYTSDFLPFFGKVPETSNAFVASGLGSSGLTSGVWIGELLARLSAKETVDFDVENYPPKNYIRKT</sequence>
<dbReference type="Proteomes" id="UP000005926">
    <property type="component" value="Unassembled WGS sequence"/>
</dbReference>
<dbReference type="Gene3D" id="3.30.9.10">
    <property type="entry name" value="D-Amino Acid Oxidase, subunit A, domain 2"/>
    <property type="match status" value="1"/>
</dbReference>
<protein>
    <submittedName>
        <fullName evidence="6">FAD dependent oxidoreductase</fullName>
    </submittedName>
</protein>
<dbReference type="Gene3D" id="3.50.50.60">
    <property type="entry name" value="FAD/NAD(P)-binding domain"/>
    <property type="match status" value="1"/>
</dbReference>
<dbReference type="STRING" id="638301.HMPREF0444_1687"/>
<dbReference type="GeneID" id="78412544"/>
<dbReference type="SUPFAM" id="SSF51905">
    <property type="entry name" value="FAD/NAD(P)-binding domain"/>
    <property type="match status" value="1"/>
</dbReference>
<evidence type="ECO:0000259" key="5">
    <source>
        <dbReference type="Pfam" id="PF01266"/>
    </source>
</evidence>
<evidence type="ECO:0000256" key="4">
    <source>
        <dbReference type="ARBA" id="ARBA00023002"/>
    </source>
</evidence>
<dbReference type="InterPro" id="IPR036188">
    <property type="entry name" value="FAD/NAD-bd_sf"/>
</dbReference>
<dbReference type="RefSeq" id="WP_005606238.1">
    <property type="nucleotide sequence ID" value="NZ_CP102283.1"/>
</dbReference>
<dbReference type="InterPro" id="IPR006076">
    <property type="entry name" value="FAD-dep_OxRdtase"/>
</dbReference>
<dbReference type="EMBL" id="ACKZ01000028">
    <property type="protein sequence ID" value="EEW36568.1"/>
    <property type="molecule type" value="Genomic_DNA"/>
</dbReference>
<evidence type="ECO:0000256" key="1">
    <source>
        <dbReference type="ARBA" id="ARBA00001974"/>
    </source>
</evidence>
<evidence type="ECO:0000256" key="2">
    <source>
        <dbReference type="ARBA" id="ARBA00009410"/>
    </source>
</evidence>
<gene>
    <name evidence="6" type="ORF">HMPREF0444_1687</name>
</gene>
<dbReference type="eggNOG" id="COG0665">
    <property type="taxonomic scope" value="Bacteria"/>
</dbReference>
<proteinExistence type="inferred from homology"/>
<evidence type="ECO:0000313" key="6">
    <source>
        <dbReference type="EMBL" id="EEW36568.1"/>
    </source>
</evidence>
<dbReference type="SUPFAM" id="SSF54373">
    <property type="entry name" value="FAD-linked reductases, C-terminal domain"/>
    <property type="match status" value="1"/>
</dbReference>
<dbReference type="GO" id="GO:0016491">
    <property type="term" value="F:oxidoreductase activity"/>
    <property type="evidence" value="ECO:0007669"/>
    <property type="project" value="UniProtKB-KW"/>
</dbReference>
<dbReference type="PANTHER" id="PTHR13847">
    <property type="entry name" value="SARCOSINE DEHYDROGENASE-RELATED"/>
    <property type="match status" value="1"/>
</dbReference>
<keyword evidence="4" id="KW-0560">Oxidoreductase</keyword>
<evidence type="ECO:0000313" key="7">
    <source>
        <dbReference type="Proteomes" id="UP000005926"/>
    </source>
</evidence>
<reference evidence="6 7" key="1">
    <citation type="submission" date="2009-08" db="EMBL/GenBank/DDBJ databases">
        <authorList>
            <person name="Muzny D."/>
            <person name="Qin X."/>
            <person name="Deng J."/>
            <person name="Jiang H."/>
            <person name="Liu Y."/>
            <person name="Qu J."/>
            <person name="Song X.-Z."/>
            <person name="Zhang L."/>
            <person name="Thornton R."/>
            <person name="Coyle M."/>
            <person name="Francisco L."/>
            <person name="Jackson L."/>
            <person name="Javaid M."/>
            <person name="Korchina V."/>
            <person name="Kovar C."/>
            <person name="Mata R."/>
            <person name="Mathew T."/>
            <person name="Ngo R."/>
            <person name="Nguyen L."/>
            <person name="Nguyen N."/>
            <person name="Okwuonu G."/>
            <person name="Ongeri F."/>
            <person name="Pham C."/>
            <person name="Simmons D."/>
            <person name="Wilczek-Boney K."/>
            <person name="Hale W."/>
            <person name="Jakkamsetti A."/>
            <person name="Pham P."/>
            <person name="Ruth R."/>
            <person name="San Lucas F."/>
            <person name="Warren J."/>
            <person name="Zhang J."/>
            <person name="Zhao Z."/>
            <person name="Zhou C."/>
            <person name="Zhu D."/>
            <person name="Lee S."/>
            <person name="Bess C."/>
            <person name="Blankenburg K."/>
            <person name="Forbes L."/>
            <person name="Fu Q."/>
            <person name="Gubbala S."/>
            <person name="Hirani K."/>
            <person name="Jayaseelan J.C."/>
            <person name="Lara F."/>
            <person name="Munidasa M."/>
            <person name="Palculict T."/>
            <person name="Patil S."/>
            <person name="Pu L.-L."/>
            <person name="Saada N."/>
            <person name="Tang L."/>
            <person name="Weissenberger G."/>
            <person name="Zhu Y."/>
            <person name="Hemphill L."/>
            <person name="Shang Y."/>
            <person name="Youmans B."/>
            <person name="Ayvaz T."/>
            <person name="Ross M."/>
            <person name="Santibanez J."/>
            <person name="Aqrawi P."/>
            <person name="Gross S."/>
            <person name="Joshi V."/>
            <person name="Fowler G."/>
            <person name="Nazareth L."/>
            <person name="Reid J."/>
            <person name="Worley K."/>
            <person name="Petrosino J."/>
            <person name="Highlander S."/>
            <person name="Gibbs R."/>
        </authorList>
    </citation>
    <scope>NUCLEOTIDE SEQUENCE [LARGE SCALE GENOMIC DNA]</scope>
    <source>
        <strain evidence="6 7">ATCC 49175</strain>
    </source>
</reference>
<keyword evidence="7" id="KW-1185">Reference proteome</keyword>
<name>C8NIE2_9LACT</name>
<keyword evidence="3" id="KW-0285">Flavoprotein</keyword>
<feature type="domain" description="FAD dependent oxidoreductase" evidence="5">
    <location>
        <begin position="5"/>
        <end position="351"/>
    </location>
</feature>
<comment type="cofactor">
    <cofactor evidence="1">
        <name>FAD</name>
        <dbReference type="ChEBI" id="CHEBI:57692"/>
    </cofactor>
</comment>
<comment type="similarity">
    <text evidence="2">Belongs to the DadA oxidoreductase family.</text>
</comment>
<comment type="caution">
    <text evidence="6">The sequence shown here is derived from an EMBL/GenBank/DDBJ whole genome shotgun (WGS) entry which is preliminary data.</text>
</comment>
<dbReference type="PANTHER" id="PTHR13847:SF286">
    <property type="entry name" value="D-AMINO ACID DEHYDROGENASE"/>
    <property type="match status" value="1"/>
</dbReference>
<organism evidence="6 7">
    <name type="scientific">Granulicatella adiacens ATCC 49175</name>
    <dbReference type="NCBI Taxonomy" id="638301"/>
    <lineage>
        <taxon>Bacteria</taxon>
        <taxon>Bacillati</taxon>
        <taxon>Bacillota</taxon>
        <taxon>Bacilli</taxon>
        <taxon>Lactobacillales</taxon>
        <taxon>Carnobacteriaceae</taxon>
        <taxon>Granulicatella</taxon>
    </lineage>
</organism>
<dbReference type="HOGENOM" id="CLU_007884_4_5_9"/>
<evidence type="ECO:0000256" key="3">
    <source>
        <dbReference type="ARBA" id="ARBA00022630"/>
    </source>
</evidence>
<accession>C8NIE2</accession>
<dbReference type="Pfam" id="PF01266">
    <property type="entry name" value="DAO"/>
    <property type="match status" value="1"/>
</dbReference>